<dbReference type="Gene3D" id="3.30.1950.10">
    <property type="entry name" value="wza like domain"/>
    <property type="match status" value="1"/>
</dbReference>
<protein>
    <submittedName>
        <fullName evidence="6">Polysaccharide export outer membrane protein</fullName>
    </submittedName>
    <submittedName>
        <fullName evidence="5">Sugar transporter</fullName>
    </submittedName>
</protein>
<evidence type="ECO:0000313" key="8">
    <source>
        <dbReference type="Proteomes" id="UP000294958"/>
    </source>
</evidence>
<dbReference type="PATRIC" id="fig|69279.3.peg.553"/>
<evidence type="ECO:0000313" key="5">
    <source>
        <dbReference type="EMBL" id="EXL10135.1"/>
    </source>
</evidence>
<dbReference type="EMBL" id="SNZF01000005">
    <property type="protein sequence ID" value="TDR36464.1"/>
    <property type="molecule type" value="Genomic_DNA"/>
</dbReference>
<evidence type="ECO:0000259" key="4">
    <source>
        <dbReference type="Pfam" id="PF10531"/>
    </source>
</evidence>
<dbReference type="Pfam" id="PF10531">
    <property type="entry name" value="SLBB"/>
    <property type="match status" value="1"/>
</dbReference>
<dbReference type="AlphaFoldDB" id="A0A011VP31"/>
<dbReference type="EMBL" id="JENY01000002">
    <property type="protein sequence ID" value="EXL10135.1"/>
    <property type="molecule type" value="Genomic_DNA"/>
</dbReference>
<dbReference type="STRING" id="69279.BG36_08235"/>
<dbReference type="Proteomes" id="UP000294958">
    <property type="component" value="Unassembled WGS sequence"/>
</dbReference>
<dbReference type="Gene3D" id="3.10.560.10">
    <property type="entry name" value="Outer membrane lipoprotein wza domain like"/>
    <property type="match status" value="1"/>
</dbReference>
<dbReference type="PANTHER" id="PTHR33619:SF3">
    <property type="entry name" value="POLYSACCHARIDE EXPORT PROTEIN GFCE-RELATED"/>
    <property type="match status" value="1"/>
</dbReference>
<reference evidence="6 8" key="2">
    <citation type="submission" date="2019-03" db="EMBL/GenBank/DDBJ databases">
        <title>Genomic Encyclopedia of Type Strains, Phase IV (KMG-IV): sequencing the most valuable type-strain genomes for metagenomic binning, comparative biology and taxonomic classification.</title>
        <authorList>
            <person name="Goeker M."/>
        </authorList>
    </citation>
    <scope>NUCLEOTIDE SEQUENCE [LARGE SCALE GENOMIC DNA]</scope>
    <source>
        <strain evidence="6 8">DSM 11603</strain>
    </source>
</reference>
<name>A0A011VP31_9HYPH</name>
<sequence>MVTPRILSVIMLMVLFFIAGCTSTANTGAAPSDVLSLQSGAGAGASDGSLRLVKSLPAPAGTRDGAEQLLSANDVLEINVYNADSLNRTVQVDSSGLISLPLIGVRTAAGKSVRQLEQELEKAYGASYLQSPDITVFLKESASQRVTVDGEVARSGLYPVSAGTTLLDAIALAGGFRDVADQSKVYIFRDVGGSKLVANYNVEHIRSGRLANPRIYGGDVVMVFTSQSRVAINNLKEALGIAVNASRLAVIP</sequence>
<keyword evidence="1 2" id="KW-0732">Signal</keyword>
<feature type="domain" description="Soluble ligand binding" evidence="4">
    <location>
        <begin position="145"/>
        <end position="193"/>
    </location>
</feature>
<feature type="chain" id="PRO_5044537794" evidence="2">
    <location>
        <begin position="20"/>
        <end position="252"/>
    </location>
</feature>
<keyword evidence="5" id="KW-0762">Sugar transport</keyword>
<feature type="domain" description="Polysaccharide export protein N-terminal" evidence="3">
    <location>
        <begin position="66"/>
        <end position="138"/>
    </location>
</feature>
<organism evidence="5 7">
    <name type="scientific">Aquamicrobium defluvii</name>
    <dbReference type="NCBI Taxonomy" id="69279"/>
    <lineage>
        <taxon>Bacteria</taxon>
        <taxon>Pseudomonadati</taxon>
        <taxon>Pseudomonadota</taxon>
        <taxon>Alphaproteobacteria</taxon>
        <taxon>Hyphomicrobiales</taxon>
        <taxon>Phyllobacteriaceae</taxon>
        <taxon>Aquamicrobium</taxon>
    </lineage>
</organism>
<feature type="signal peptide" evidence="2">
    <location>
        <begin position="1"/>
        <end position="19"/>
    </location>
</feature>
<dbReference type="PANTHER" id="PTHR33619">
    <property type="entry name" value="POLYSACCHARIDE EXPORT PROTEIN GFCE-RELATED"/>
    <property type="match status" value="1"/>
</dbReference>
<evidence type="ECO:0000313" key="7">
    <source>
        <dbReference type="Proteomes" id="UP000019849"/>
    </source>
</evidence>
<dbReference type="Proteomes" id="UP000019849">
    <property type="component" value="Unassembled WGS sequence"/>
</dbReference>
<dbReference type="eggNOG" id="COG1596">
    <property type="taxonomic scope" value="Bacteria"/>
</dbReference>
<dbReference type="InterPro" id="IPR019554">
    <property type="entry name" value="Soluble_ligand-bd"/>
</dbReference>
<gene>
    <name evidence="5" type="ORF">BG36_08235</name>
    <name evidence="6" type="ORF">DES43_105131</name>
</gene>
<dbReference type="HOGENOM" id="CLU_038343_2_0_5"/>
<evidence type="ECO:0000259" key="3">
    <source>
        <dbReference type="Pfam" id="PF02563"/>
    </source>
</evidence>
<dbReference type="InterPro" id="IPR003715">
    <property type="entry name" value="Poly_export_N"/>
</dbReference>
<keyword evidence="5" id="KW-0813">Transport</keyword>
<evidence type="ECO:0000256" key="2">
    <source>
        <dbReference type="SAM" id="SignalP"/>
    </source>
</evidence>
<dbReference type="RefSeq" id="WP_245264631.1">
    <property type="nucleotide sequence ID" value="NZ_KK073878.1"/>
</dbReference>
<dbReference type="GO" id="GO:0015159">
    <property type="term" value="F:polysaccharide transmembrane transporter activity"/>
    <property type="evidence" value="ECO:0007669"/>
    <property type="project" value="InterPro"/>
</dbReference>
<keyword evidence="8" id="KW-1185">Reference proteome</keyword>
<accession>A0A011VP31</accession>
<dbReference type="PROSITE" id="PS51257">
    <property type="entry name" value="PROKAR_LIPOPROTEIN"/>
    <property type="match status" value="1"/>
</dbReference>
<evidence type="ECO:0000313" key="6">
    <source>
        <dbReference type="EMBL" id="TDR36464.1"/>
    </source>
</evidence>
<dbReference type="InterPro" id="IPR049712">
    <property type="entry name" value="Poly_export"/>
</dbReference>
<proteinExistence type="predicted"/>
<dbReference type="Pfam" id="PF02563">
    <property type="entry name" value="Poly_export"/>
    <property type="match status" value="1"/>
</dbReference>
<comment type="caution">
    <text evidence="5">The sequence shown here is derived from an EMBL/GenBank/DDBJ whole genome shotgun (WGS) entry which is preliminary data.</text>
</comment>
<evidence type="ECO:0000256" key="1">
    <source>
        <dbReference type="ARBA" id="ARBA00022729"/>
    </source>
</evidence>
<reference evidence="5 7" key="1">
    <citation type="submission" date="2014-02" db="EMBL/GenBank/DDBJ databases">
        <title>Aquamicrobium defluvii Genome sequencing.</title>
        <authorList>
            <person name="Wang X."/>
        </authorList>
    </citation>
    <scope>NUCLEOTIDE SEQUENCE [LARGE SCALE GENOMIC DNA]</scope>
    <source>
        <strain evidence="5 7">W13Z1</strain>
    </source>
</reference>